<dbReference type="Proteomes" id="UP000295807">
    <property type="component" value="Unassembled WGS sequence"/>
</dbReference>
<feature type="signal peptide" evidence="1">
    <location>
        <begin position="1"/>
        <end position="21"/>
    </location>
</feature>
<accession>A0A4R3KN97</accession>
<evidence type="ECO:0008006" key="4">
    <source>
        <dbReference type="Google" id="ProtNLM"/>
    </source>
</evidence>
<proteinExistence type="predicted"/>
<keyword evidence="1" id="KW-0732">Signal</keyword>
<reference evidence="2 3" key="1">
    <citation type="submission" date="2019-03" db="EMBL/GenBank/DDBJ databases">
        <title>Genomic Encyclopedia of Type Strains, Phase IV (KMG-IV): sequencing the most valuable type-strain genomes for metagenomic binning, comparative biology and taxonomic classification.</title>
        <authorList>
            <person name="Goeker M."/>
        </authorList>
    </citation>
    <scope>NUCLEOTIDE SEQUENCE [LARGE SCALE GENOMIC DNA]</scope>
    <source>
        <strain evidence="2 3">DSM 21100</strain>
    </source>
</reference>
<sequence length="199" mass="22563">MKKAILLSFLLTIITASVARAQTGPSGEEKIPGVEVQKMLPDPIIDNCFVGGIEIGMSMDSIYRFFAKERIYKVYTYDAKGRHESIQVVDMDGNSPYMVFEPECYDKDDEICTIWRITVRTPKYYTKRSIKVGNTLKELREAYVITSVKWEEGNLVAMAEMSNISFLLDTSKISKSWYFTMSPALLPGDAKIVGIRITE</sequence>
<organism evidence="2 3">
    <name type="scientific">Anseongella ginsenosidimutans</name>
    <dbReference type="NCBI Taxonomy" id="496056"/>
    <lineage>
        <taxon>Bacteria</taxon>
        <taxon>Pseudomonadati</taxon>
        <taxon>Bacteroidota</taxon>
        <taxon>Sphingobacteriia</taxon>
        <taxon>Sphingobacteriales</taxon>
        <taxon>Sphingobacteriaceae</taxon>
        <taxon>Anseongella</taxon>
    </lineage>
</organism>
<evidence type="ECO:0000313" key="2">
    <source>
        <dbReference type="EMBL" id="TCS85462.1"/>
    </source>
</evidence>
<gene>
    <name evidence="2" type="ORF">EDD80_11237</name>
</gene>
<dbReference type="RefSeq" id="WP_132130178.1">
    <property type="nucleotide sequence ID" value="NZ_CP042432.1"/>
</dbReference>
<keyword evidence="3" id="KW-1185">Reference proteome</keyword>
<feature type="chain" id="PRO_5020259129" description="DUF4412 domain-containing protein" evidence="1">
    <location>
        <begin position="22"/>
        <end position="199"/>
    </location>
</feature>
<evidence type="ECO:0000313" key="3">
    <source>
        <dbReference type="Proteomes" id="UP000295807"/>
    </source>
</evidence>
<evidence type="ECO:0000256" key="1">
    <source>
        <dbReference type="SAM" id="SignalP"/>
    </source>
</evidence>
<dbReference type="EMBL" id="SMAD01000012">
    <property type="protein sequence ID" value="TCS85462.1"/>
    <property type="molecule type" value="Genomic_DNA"/>
</dbReference>
<dbReference type="AlphaFoldDB" id="A0A4R3KN97"/>
<comment type="caution">
    <text evidence="2">The sequence shown here is derived from an EMBL/GenBank/DDBJ whole genome shotgun (WGS) entry which is preliminary data.</text>
</comment>
<name>A0A4R3KN97_9SPHI</name>
<protein>
    <recommendedName>
        <fullName evidence="4">DUF4412 domain-containing protein</fullName>
    </recommendedName>
</protein>